<dbReference type="AlphaFoldDB" id="A0A927GQ78"/>
<dbReference type="InterPro" id="IPR037053">
    <property type="entry name" value="Phage_tail_collar_dom_sf"/>
</dbReference>
<evidence type="ECO:0000313" key="3">
    <source>
        <dbReference type="Proteomes" id="UP000621560"/>
    </source>
</evidence>
<protein>
    <submittedName>
        <fullName evidence="2">Phage tail protein</fullName>
    </submittedName>
</protein>
<evidence type="ECO:0000259" key="1">
    <source>
        <dbReference type="Pfam" id="PF07484"/>
    </source>
</evidence>
<dbReference type="SUPFAM" id="SSF88874">
    <property type="entry name" value="Receptor-binding domain of short tail fibre protein gp12"/>
    <property type="match status" value="1"/>
</dbReference>
<organism evidence="2 3">
    <name type="scientific">Paenibacillus sabuli</name>
    <dbReference type="NCBI Taxonomy" id="2772509"/>
    <lineage>
        <taxon>Bacteria</taxon>
        <taxon>Bacillati</taxon>
        <taxon>Bacillota</taxon>
        <taxon>Bacilli</taxon>
        <taxon>Bacillales</taxon>
        <taxon>Paenibacillaceae</taxon>
        <taxon>Paenibacillus</taxon>
    </lineage>
</organism>
<dbReference type="EMBL" id="JACXIZ010000002">
    <property type="protein sequence ID" value="MBD2843600.1"/>
    <property type="molecule type" value="Genomic_DNA"/>
</dbReference>
<reference evidence="2" key="1">
    <citation type="submission" date="2020-09" db="EMBL/GenBank/DDBJ databases">
        <title>A novel bacterium of genus Paenibacillus, isolated from South China Sea.</title>
        <authorList>
            <person name="Huang H."/>
            <person name="Mo K."/>
            <person name="Hu Y."/>
        </authorList>
    </citation>
    <scope>NUCLEOTIDE SEQUENCE</scope>
    <source>
        <strain evidence="2">IB182496</strain>
    </source>
</reference>
<dbReference type="Proteomes" id="UP000621560">
    <property type="component" value="Unassembled WGS sequence"/>
</dbReference>
<proteinExistence type="predicted"/>
<gene>
    <name evidence="2" type="ORF">IDH44_00225</name>
</gene>
<comment type="caution">
    <text evidence="2">The sequence shown here is derived from an EMBL/GenBank/DDBJ whole genome shotgun (WGS) entry which is preliminary data.</text>
</comment>
<dbReference type="InterPro" id="IPR011083">
    <property type="entry name" value="Phage_tail_collar_dom"/>
</dbReference>
<evidence type="ECO:0000313" key="2">
    <source>
        <dbReference type="EMBL" id="MBD2843600.1"/>
    </source>
</evidence>
<keyword evidence="3" id="KW-1185">Reference proteome</keyword>
<dbReference type="Gene3D" id="3.90.1340.10">
    <property type="entry name" value="Phage tail collar domain"/>
    <property type="match status" value="1"/>
</dbReference>
<feature type="domain" description="Phage tail collar" evidence="1">
    <location>
        <begin position="6"/>
        <end position="61"/>
    </location>
</feature>
<dbReference type="RefSeq" id="WP_190913565.1">
    <property type="nucleotide sequence ID" value="NZ_JACXIZ010000002.1"/>
</dbReference>
<name>A0A927GQ78_9BACL</name>
<accession>A0A927GQ78</accession>
<sequence length="171" mass="18222">MDPYVGEIRIFSGDFAPNKWALCDGSLIAISQNTALFAILGTTYGGDGKTTFALPNLNARAAMHHGKGPGLSFRQLGEPTGSDTVTLIESQMPAHHHMARSQLAGNETVPEGANWSAVAGRVPNIYGSTPDMTMHPLAIQATGGSQPHNNRQPYLGLNFIISLYGIFPPHP</sequence>
<dbReference type="Pfam" id="PF07484">
    <property type="entry name" value="Collar"/>
    <property type="match status" value="1"/>
</dbReference>